<keyword evidence="2" id="KW-0482">Metalloprotease</keyword>
<feature type="compositionally biased region" description="Polar residues" evidence="1">
    <location>
        <begin position="583"/>
        <end position="666"/>
    </location>
</feature>
<dbReference type="InterPro" id="IPR024079">
    <property type="entry name" value="MetalloPept_cat_dom_sf"/>
</dbReference>
<organismHost>
    <name type="scientific">Acanthamoeba polyphaga</name>
    <name type="common">Amoeba</name>
    <dbReference type="NCBI Taxonomy" id="5757"/>
</organismHost>
<dbReference type="GO" id="GO:0016874">
    <property type="term" value="F:ligase activity"/>
    <property type="evidence" value="ECO:0007669"/>
    <property type="project" value="UniProtKB-KW"/>
</dbReference>
<dbReference type="GO" id="GO:0008237">
    <property type="term" value="F:metallopeptidase activity"/>
    <property type="evidence" value="ECO:0007669"/>
    <property type="project" value="UniProtKB-KW"/>
</dbReference>
<proteinExistence type="predicted"/>
<organism evidence="2">
    <name type="scientific">Acanthamoeba polyphaga mimivirus</name>
    <name type="common">APMV</name>
    <dbReference type="NCBI Taxonomy" id="212035"/>
    <lineage>
        <taxon>Viruses</taxon>
        <taxon>Varidnaviria</taxon>
        <taxon>Bamfordvirae</taxon>
        <taxon>Nucleocytoviricota</taxon>
        <taxon>Megaviricetes</taxon>
        <taxon>Imitervirales</taxon>
        <taxon>Mimiviridae</taxon>
        <taxon>Megamimivirinae</taxon>
        <taxon>Mimivirus</taxon>
        <taxon>Mimivirus bradfordmassiliense</taxon>
    </lineage>
</organism>
<accession>A0A2L2DLT6</accession>
<dbReference type="GO" id="GO:0006508">
    <property type="term" value="P:proteolysis"/>
    <property type="evidence" value="ECO:0007669"/>
    <property type="project" value="UniProtKB-KW"/>
</dbReference>
<keyword evidence="2" id="KW-0436">Ligase</keyword>
<feature type="region of interest" description="Disordered" evidence="1">
    <location>
        <begin position="808"/>
        <end position="829"/>
    </location>
</feature>
<keyword evidence="2" id="KW-0378">Hydrolase</keyword>
<evidence type="ECO:0000256" key="1">
    <source>
        <dbReference type="SAM" id="MobiDB-lite"/>
    </source>
</evidence>
<sequence>MSKQTNNRIVNNNKSTESKPKFRKCVHHILSHNYAANIKKHDDIIEKATPFISSMNMDETINVKILFHFLAPIGSYNREKVMSRAHDVIMSINDDFNNYTNNQNTMNNFKYKSIVNQIFASNMGKQNVYLGQNYLKFLPLKPSNITFELGEIYYYPVKNKLNLSKYDDEKDVEIQFQVIKQYIHQNRADAINPENFVNIWIIDMTDTTVLGYSNFPWEMIDNFHGIIIHRRCFFPEDYQETNYSGYKTFSHELGHYFGLLHVGGGMEAYLSPNINAESEKMDVNNDNTKLYYISDPLDKTNCKNLHSDVNYNPLFMNFMDFTHDKYVTMFTNNQLQKMRYMINSYRPKINSNKYKTKILVPKYNPETNTITSTTDCKQSLRPTKIIPSYETIDNPRLNSQNQTQINNQQSNQQLNQQYNQQLNQQPMPNIHPSYTEYIASQTVPNLQPVPNKPKTEVNLPIHLLAPNLCGYSTKNSSNNDVISNIQNNIPVYEDQIIDKDAAAYEEFIKNYKTYNSDNGYAMSYPYDPYTIQEYYKNMAAIQKYSGQQTPLTNNDPRLNTYVTIPSQQQSQTQQNIQSHMPPQYQTQSNIPPQYQTQSNIQPQYQTQSNIQPQYQTQSNIPPQYQTQSNIQPQYQTQSNIQPQYQTQSNIPPQYYTQPNAQNQYPYSQNITDPRIIQNLTANQLNIDQINKQQPQQQIPINNQNKRTDPQFTKSNLQNQRTIPKSVNTSNSEIHTDTESSGIPSNLLNRINNLDQQVKNVKINDVSKVQPVTKPNVSMPSTQSEAKYNKYGQTSKVHTNNFVANKLKNNDNISGKIPKTRFQRYKPTGV</sequence>
<protein>
    <submittedName>
        <fullName evidence="2">Bifunctional metalloprotease ubiquitin-ligase</fullName>
    </submittedName>
</protein>
<dbReference type="SUPFAM" id="SSF55486">
    <property type="entry name" value="Metalloproteases ('zincins'), catalytic domain"/>
    <property type="match status" value="1"/>
</dbReference>
<dbReference type="Gene3D" id="3.40.390.10">
    <property type="entry name" value="Collagenase (Catalytic Domain)"/>
    <property type="match status" value="1"/>
</dbReference>
<keyword evidence="2" id="KW-0645">Protease</keyword>
<feature type="region of interest" description="Disordered" evidence="1">
    <location>
        <begin position="570"/>
        <end position="666"/>
    </location>
</feature>
<dbReference type="EMBL" id="MG602508">
    <property type="protein sequence ID" value="AVG47110.1"/>
    <property type="molecule type" value="Genomic_DNA"/>
</dbReference>
<evidence type="ECO:0000313" key="2">
    <source>
        <dbReference type="EMBL" id="AVG47110.1"/>
    </source>
</evidence>
<reference evidence="2" key="1">
    <citation type="journal article" date="2017" name="Front. Microbiol.">
        <title>Genome Characterization of the First Mimiviruses of Lineage C Isolated in Brazil.</title>
        <authorList>
            <person name="Assis F.L."/>
            <person name="Franco-Luiz A.P.M."/>
            <person name="Dos Santos R.N."/>
            <person name="Campos F.S."/>
            <person name="Dornas F.P."/>
            <person name="Borato P.V.M."/>
            <person name="Franco A.C."/>
            <person name="Abrahao J.S."/>
            <person name="Colson P."/>
            <person name="Scola B."/>
        </authorList>
    </citation>
    <scope>NUCLEOTIDE SEQUENCE [LARGE SCALE GENOMIC DNA]</scope>
</reference>
<name>A0A2L2DLT6_MIMIV</name>
<dbReference type="Proteomes" id="UP000279644">
    <property type="component" value="Segment"/>
</dbReference>